<proteinExistence type="predicted"/>
<gene>
    <name evidence="1" type="ORF">SAMN05421743_112123</name>
</gene>
<dbReference type="STRING" id="571932.SAMN05421743_112123"/>
<keyword evidence="2" id="KW-1185">Reference proteome</keyword>
<reference evidence="2" key="1">
    <citation type="submission" date="2016-10" db="EMBL/GenBank/DDBJ databases">
        <authorList>
            <person name="Varghese N."/>
            <person name="Submissions S."/>
        </authorList>
    </citation>
    <scope>NUCLEOTIDE SEQUENCE [LARGE SCALE GENOMIC DNA]</scope>
    <source>
        <strain evidence="2">CCM7597</strain>
    </source>
</reference>
<organism evidence="1 2">
    <name type="scientific">Thalassobacillus cyri</name>
    <dbReference type="NCBI Taxonomy" id="571932"/>
    <lineage>
        <taxon>Bacteria</taxon>
        <taxon>Bacillati</taxon>
        <taxon>Bacillota</taxon>
        <taxon>Bacilli</taxon>
        <taxon>Bacillales</taxon>
        <taxon>Bacillaceae</taxon>
        <taxon>Thalassobacillus</taxon>
    </lineage>
</organism>
<sequence>MRLNMLFFTIIIQKQPREVLERKEQRQQAISKRIEDVKQKHFQL</sequence>
<dbReference type="AlphaFoldDB" id="A0A1H4FV75"/>
<evidence type="ECO:0000313" key="1">
    <source>
        <dbReference type="EMBL" id="SEB00548.1"/>
    </source>
</evidence>
<evidence type="ECO:0000313" key="2">
    <source>
        <dbReference type="Proteomes" id="UP000198584"/>
    </source>
</evidence>
<dbReference type="RefSeq" id="WP_281243047.1">
    <property type="nucleotide sequence ID" value="NZ_FNQR01000012.1"/>
</dbReference>
<protein>
    <submittedName>
        <fullName evidence="1">Uncharacterized protein</fullName>
    </submittedName>
</protein>
<dbReference type="Proteomes" id="UP000198584">
    <property type="component" value="Unassembled WGS sequence"/>
</dbReference>
<dbReference type="EMBL" id="FNQR01000012">
    <property type="protein sequence ID" value="SEB00548.1"/>
    <property type="molecule type" value="Genomic_DNA"/>
</dbReference>
<name>A0A1H4FV75_9BACI</name>
<accession>A0A1H4FV75</accession>